<accession>A0A7Y2E8P6</accession>
<dbReference type="GO" id="GO:0000428">
    <property type="term" value="C:DNA-directed RNA polymerase complex"/>
    <property type="evidence" value="ECO:0007669"/>
    <property type="project" value="UniProtKB-KW"/>
</dbReference>
<organism evidence="4 5">
    <name type="scientific">Eiseniibacteriota bacterium</name>
    <dbReference type="NCBI Taxonomy" id="2212470"/>
    <lineage>
        <taxon>Bacteria</taxon>
        <taxon>Candidatus Eiseniibacteriota</taxon>
    </lineage>
</organism>
<dbReference type="EMBL" id="JABDJR010000056">
    <property type="protein sequence ID" value="NNF05430.1"/>
    <property type="molecule type" value="Genomic_DNA"/>
</dbReference>
<dbReference type="GO" id="GO:0003677">
    <property type="term" value="F:DNA binding"/>
    <property type="evidence" value="ECO:0007669"/>
    <property type="project" value="InterPro"/>
</dbReference>
<protein>
    <submittedName>
        <fullName evidence="4">DNA-directed RNA polymerase subunit omega</fullName>
    </submittedName>
</protein>
<evidence type="ECO:0000256" key="3">
    <source>
        <dbReference type="SAM" id="MobiDB-lite"/>
    </source>
</evidence>
<evidence type="ECO:0000313" key="5">
    <source>
        <dbReference type="Proteomes" id="UP000547674"/>
    </source>
</evidence>
<reference evidence="4 5" key="1">
    <citation type="submission" date="2020-03" db="EMBL/GenBank/DDBJ databases">
        <title>Metabolic flexibility allows generalist bacteria to become dominant in a frequently disturbed ecosystem.</title>
        <authorList>
            <person name="Chen Y.-J."/>
            <person name="Leung P.M."/>
            <person name="Bay S.K."/>
            <person name="Hugenholtz P."/>
            <person name="Kessler A.J."/>
            <person name="Shelley G."/>
            <person name="Waite D.W."/>
            <person name="Cook P.L."/>
            <person name="Greening C."/>
        </authorList>
    </citation>
    <scope>NUCLEOTIDE SEQUENCE [LARGE SCALE GENOMIC DNA]</scope>
    <source>
        <strain evidence="4">SS_bin_28</strain>
    </source>
</reference>
<gene>
    <name evidence="4" type="ORF">HKN21_01590</name>
</gene>
<keyword evidence="1 4" id="KW-0240">DNA-directed RNA polymerase</keyword>
<dbReference type="GO" id="GO:0003899">
    <property type="term" value="F:DNA-directed RNA polymerase activity"/>
    <property type="evidence" value="ECO:0007669"/>
    <property type="project" value="InterPro"/>
</dbReference>
<dbReference type="GO" id="GO:0006351">
    <property type="term" value="P:DNA-templated transcription"/>
    <property type="evidence" value="ECO:0007669"/>
    <property type="project" value="InterPro"/>
</dbReference>
<evidence type="ECO:0000313" key="4">
    <source>
        <dbReference type="EMBL" id="NNF05430.1"/>
    </source>
</evidence>
<evidence type="ECO:0000256" key="1">
    <source>
        <dbReference type="ARBA" id="ARBA00022478"/>
    </source>
</evidence>
<name>A0A7Y2E8P6_UNCEI</name>
<proteinExistence type="predicted"/>
<comment type="caution">
    <text evidence="4">The sequence shown here is derived from an EMBL/GenBank/DDBJ whole genome shotgun (WGS) entry which is preliminary data.</text>
</comment>
<dbReference type="Proteomes" id="UP000547674">
    <property type="component" value="Unassembled WGS sequence"/>
</dbReference>
<sequence length="94" mass="10535">MTDRIKPEDLETKSKYELVVIASREARRLNEVARASGRELKRRVTDVAWERLSQGSLQYTYADPEPEEEPQIPMDEAAAAPAPAPEEAPTPENA</sequence>
<dbReference type="SUPFAM" id="SSF63562">
    <property type="entry name" value="RPB6/omega subunit-like"/>
    <property type="match status" value="1"/>
</dbReference>
<evidence type="ECO:0000256" key="2">
    <source>
        <dbReference type="ARBA" id="ARBA00023163"/>
    </source>
</evidence>
<keyword evidence="2" id="KW-0804">Transcription</keyword>
<feature type="region of interest" description="Disordered" evidence="3">
    <location>
        <begin position="59"/>
        <end position="94"/>
    </location>
</feature>
<dbReference type="InterPro" id="IPR036161">
    <property type="entry name" value="RPB6/omega-like_sf"/>
</dbReference>
<dbReference type="Gene3D" id="3.90.940.10">
    <property type="match status" value="1"/>
</dbReference>
<dbReference type="AlphaFoldDB" id="A0A7Y2E8P6"/>